<evidence type="ECO:0008006" key="3">
    <source>
        <dbReference type="Google" id="ProtNLM"/>
    </source>
</evidence>
<dbReference type="EMBL" id="BMMQ01000012">
    <property type="protein sequence ID" value="GGO67281.1"/>
    <property type="molecule type" value="Genomic_DNA"/>
</dbReference>
<comment type="caution">
    <text evidence="1">The sequence shown here is derived from an EMBL/GenBank/DDBJ whole genome shotgun (WGS) entry which is preliminary data.</text>
</comment>
<accession>A0ABQ2N5S3</accession>
<sequence length="76" mass="8566">MGRAGACADNAAMESCLSLLQKNLLDRGSWATRLELRLAIVRWLEKIYHRKRRRGRGKLTPVEFETMIINAVAPAA</sequence>
<protein>
    <recommendedName>
        <fullName evidence="3">Integrase catalytic domain-containing protein</fullName>
    </recommendedName>
</protein>
<gene>
    <name evidence="1" type="ORF">GCM10010910_28710</name>
</gene>
<name>A0ABQ2N5S3_9MICO</name>
<reference evidence="2" key="1">
    <citation type="journal article" date="2019" name="Int. J. Syst. Evol. Microbiol.">
        <title>The Global Catalogue of Microorganisms (GCM) 10K type strain sequencing project: providing services to taxonomists for standard genome sequencing and annotation.</title>
        <authorList>
            <consortium name="The Broad Institute Genomics Platform"/>
            <consortium name="The Broad Institute Genome Sequencing Center for Infectious Disease"/>
            <person name="Wu L."/>
            <person name="Ma J."/>
        </authorList>
    </citation>
    <scope>NUCLEOTIDE SEQUENCE [LARGE SCALE GENOMIC DNA]</scope>
    <source>
        <strain evidence="2">CGMCC 4.7181</strain>
    </source>
</reference>
<evidence type="ECO:0000313" key="1">
    <source>
        <dbReference type="EMBL" id="GGO67281.1"/>
    </source>
</evidence>
<proteinExistence type="predicted"/>
<evidence type="ECO:0000313" key="2">
    <source>
        <dbReference type="Proteomes" id="UP000638043"/>
    </source>
</evidence>
<organism evidence="1 2">
    <name type="scientific">Microbacterium nanhaiense</name>
    <dbReference type="NCBI Taxonomy" id="1301026"/>
    <lineage>
        <taxon>Bacteria</taxon>
        <taxon>Bacillati</taxon>
        <taxon>Actinomycetota</taxon>
        <taxon>Actinomycetes</taxon>
        <taxon>Micrococcales</taxon>
        <taxon>Microbacteriaceae</taxon>
        <taxon>Microbacterium</taxon>
    </lineage>
</organism>
<keyword evidence="2" id="KW-1185">Reference proteome</keyword>
<dbReference type="Proteomes" id="UP000638043">
    <property type="component" value="Unassembled WGS sequence"/>
</dbReference>